<evidence type="ECO:0008006" key="4">
    <source>
        <dbReference type="Google" id="ProtNLM"/>
    </source>
</evidence>
<gene>
    <name evidence="2" type="ORF">OV287_14700</name>
</gene>
<feature type="chain" id="PRO_5047372628" description="Lipoprotein" evidence="1">
    <location>
        <begin position="37"/>
        <end position="302"/>
    </location>
</feature>
<dbReference type="EMBL" id="JAPNKA010000001">
    <property type="protein sequence ID" value="MCY1075723.1"/>
    <property type="molecule type" value="Genomic_DNA"/>
</dbReference>
<accession>A0ABT4A251</accession>
<feature type="signal peptide" evidence="1">
    <location>
        <begin position="1"/>
        <end position="36"/>
    </location>
</feature>
<reference evidence="2 3" key="1">
    <citation type="submission" date="2022-11" db="EMBL/GenBank/DDBJ databases">
        <title>Minimal conservation of predation-associated metabolite biosynthetic gene clusters underscores biosynthetic potential of Myxococcota including descriptions for ten novel species: Archangium lansinium sp. nov., Myxococcus landrumus sp. nov., Nannocystis bai.</title>
        <authorList>
            <person name="Ahearne A."/>
            <person name="Stevens C."/>
            <person name="Phillips K."/>
        </authorList>
    </citation>
    <scope>NUCLEOTIDE SEQUENCE [LARGE SCALE GENOMIC DNA]</scope>
    <source>
        <strain evidence="2 3">MIWBW</strain>
    </source>
</reference>
<organism evidence="2 3">
    <name type="scientific">Archangium lansingense</name>
    <dbReference type="NCBI Taxonomy" id="2995310"/>
    <lineage>
        <taxon>Bacteria</taxon>
        <taxon>Pseudomonadati</taxon>
        <taxon>Myxococcota</taxon>
        <taxon>Myxococcia</taxon>
        <taxon>Myxococcales</taxon>
        <taxon>Cystobacterineae</taxon>
        <taxon>Archangiaceae</taxon>
        <taxon>Archangium</taxon>
    </lineage>
</organism>
<name>A0ABT4A251_9BACT</name>
<comment type="caution">
    <text evidence="2">The sequence shown here is derived from an EMBL/GenBank/DDBJ whole genome shotgun (WGS) entry which is preliminary data.</text>
</comment>
<dbReference type="Proteomes" id="UP001207654">
    <property type="component" value="Unassembled WGS sequence"/>
</dbReference>
<protein>
    <recommendedName>
        <fullName evidence="4">Lipoprotein</fullName>
    </recommendedName>
</protein>
<evidence type="ECO:0000313" key="2">
    <source>
        <dbReference type="EMBL" id="MCY1075723.1"/>
    </source>
</evidence>
<keyword evidence="3" id="KW-1185">Reference proteome</keyword>
<keyword evidence="1" id="KW-0732">Signal</keyword>
<evidence type="ECO:0000256" key="1">
    <source>
        <dbReference type="SAM" id="SignalP"/>
    </source>
</evidence>
<dbReference type="RefSeq" id="WP_267534639.1">
    <property type="nucleotide sequence ID" value="NZ_JAPNKA010000001.1"/>
</dbReference>
<proteinExistence type="predicted"/>
<evidence type="ECO:0000313" key="3">
    <source>
        <dbReference type="Proteomes" id="UP001207654"/>
    </source>
</evidence>
<sequence>MTSDNERASRVSTARRWTLSTMCALAMLGASGQARADDARLCDSDWDSRSLVIQIGERDNDGKPLQPYDPSQPMAPYEFPGDRYLFREKGMVYRAVGKFSDRKEGDEALRQVETKMTHLYTNAYPPFLSSPGAYLVTESPTCKINRRNPVIDPSSWILEKNGVLLVGTDTSCTDGKLTKKVTVVSCDGMKNLVTDSVTAPCESNRVNTCIYPVAPDVFAFEHYYSQPGSGTEVRLRVYDVRKKKRLQSIDRSNGEGPDTELMNVKDVDNDGIPEIVFSIAGSGKQTSMLKWRKGKFVEVKTP</sequence>